<feature type="transmembrane region" description="Helical" evidence="7">
    <location>
        <begin position="187"/>
        <end position="209"/>
    </location>
</feature>
<dbReference type="GO" id="GO:0015031">
    <property type="term" value="P:protein transport"/>
    <property type="evidence" value="ECO:0007669"/>
    <property type="project" value="InterPro"/>
</dbReference>
<organism evidence="8">
    <name type="scientific">Rhipicephalus zambeziensis</name>
    <dbReference type="NCBI Taxonomy" id="60191"/>
    <lineage>
        <taxon>Eukaryota</taxon>
        <taxon>Metazoa</taxon>
        <taxon>Ecdysozoa</taxon>
        <taxon>Arthropoda</taxon>
        <taxon>Chelicerata</taxon>
        <taxon>Arachnida</taxon>
        <taxon>Acari</taxon>
        <taxon>Parasitiformes</taxon>
        <taxon>Ixodida</taxon>
        <taxon>Ixodoidea</taxon>
        <taxon>Ixodidae</taxon>
        <taxon>Rhipicephalinae</taxon>
        <taxon>Rhipicephalus</taxon>
        <taxon>Rhipicephalus</taxon>
    </lineage>
</organism>
<dbReference type="PANTHER" id="PTHR31158:SF10">
    <property type="entry name" value="LD27791P"/>
    <property type="match status" value="1"/>
</dbReference>
<evidence type="ECO:0000256" key="7">
    <source>
        <dbReference type="SAM" id="Phobius"/>
    </source>
</evidence>
<reference evidence="8" key="1">
    <citation type="journal article" date="2017" name="Parasit. Vectors">
        <title>Sialotranscriptomics of Rhipicephalus zambeziensis reveals intricate expression profiles of secretory proteins and suggests tight temporal transcriptional regulation during blood-feeding.</title>
        <authorList>
            <person name="de Castro M.H."/>
            <person name="de Klerk D."/>
            <person name="Pienaar R."/>
            <person name="Rees D.J.G."/>
            <person name="Mans B.J."/>
        </authorList>
    </citation>
    <scope>NUCLEOTIDE SEQUENCE</scope>
    <source>
        <tissue evidence="8">Salivary glands</tissue>
    </source>
</reference>
<dbReference type="Pfam" id="PF10204">
    <property type="entry name" value="DuoxA"/>
    <property type="match status" value="1"/>
</dbReference>
<evidence type="ECO:0000256" key="2">
    <source>
        <dbReference type="ARBA" id="ARBA00009816"/>
    </source>
</evidence>
<dbReference type="PANTHER" id="PTHR31158">
    <property type="entry name" value="DUAL OXIDASE 2"/>
    <property type="match status" value="1"/>
</dbReference>
<feature type="transmembrane region" description="Helical" evidence="7">
    <location>
        <begin position="216"/>
        <end position="237"/>
    </location>
</feature>
<sequence>MLKGWFDAFRTEGGPTLYAYANRTAVTEDIRNIIIYVCFSTLFIAFIIVFPGIRKEKLSTFVSVTISLLVGAVVLTCIYGSDWHVASAVVSSPYRAFSADRISARVGVHIGLNSVNITLRAMPRYSKKEEINFNERLTWRRPTQVKEDYREALVKGLPFPILTIAEYFSQDMEGFCWGRRYRLAGHYAFIMLWTSLALWLLMNVLLCAVPRYGAYAMQLTGLIMLLSGGLYSSLLPARPLVIPFEGGLLRFNFGWCYWAVLGAGSAAAICGLSIAVLDIFFPRKFSTILDVDYDTPYRHVVAQEFMDRSAVASSPKVASSSAASSSRTGIVNTAYDDSDDVHEMRAVSLHNFGKERQRSSAPTRRSSFTVATSRDVNIDLQSAAMW</sequence>
<protein>
    <submittedName>
        <fullName evidence="8">Dual oxidase maturation factor 2-like</fullName>
    </submittedName>
</protein>
<dbReference type="GO" id="GO:0005789">
    <property type="term" value="C:endoplasmic reticulum membrane"/>
    <property type="evidence" value="ECO:0007669"/>
    <property type="project" value="InterPro"/>
</dbReference>
<keyword evidence="3 7" id="KW-0812">Transmembrane</keyword>
<name>A0A224YXI7_9ACAR</name>
<comment type="similarity">
    <text evidence="2">Belongs to the DUOXA family.</text>
</comment>
<feature type="transmembrane region" description="Helical" evidence="7">
    <location>
        <begin position="60"/>
        <end position="81"/>
    </location>
</feature>
<keyword evidence="6" id="KW-0325">Glycoprotein</keyword>
<evidence type="ECO:0000313" key="8">
    <source>
        <dbReference type="EMBL" id="MAA18542.1"/>
    </source>
</evidence>
<evidence type="ECO:0000256" key="3">
    <source>
        <dbReference type="ARBA" id="ARBA00022692"/>
    </source>
</evidence>
<evidence type="ECO:0000256" key="5">
    <source>
        <dbReference type="ARBA" id="ARBA00023136"/>
    </source>
</evidence>
<evidence type="ECO:0000256" key="1">
    <source>
        <dbReference type="ARBA" id="ARBA00004141"/>
    </source>
</evidence>
<keyword evidence="5 7" id="KW-0472">Membrane</keyword>
<accession>A0A224YXI7</accession>
<comment type="subcellular location">
    <subcellularLocation>
        <location evidence="1">Membrane</location>
        <topology evidence="1">Multi-pass membrane protein</topology>
    </subcellularLocation>
</comment>
<feature type="transmembrane region" description="Helical" evidence="7">
    <location>
        <begin position="33"/>
        <end position="53"/>
    </location>
</feature>
<evidence type="ECO:0000256" key="4">
    <source>
        <dbReference type="ARBA" id="ARBA00022989"/>
    </source>
</evidence>
<proteinExistence type="inferred from homology"/>
<feature type="transmembrane region" description="Helical" evidence="7">
    <location>
        <begin position="257"/>
        <end position="281"/>
    </location>
</feature>
<dbReference type="InterPro" id="IPR018469">
    <property type="entry name" value="Dual_oxidase_maturation_fac"/>
</dbReference>
<evidence type="ECO:0000256" key="6">
    <source>
        <dbReference type="ARBA" id="ARBA00023180"/>
    </source>
</evidence>
<dbReference type="AlphaFoldDB" id="A0A224YXI7"/>
<keyword evidence="4 7" id="KW-1133">Transmembrane helix</keyword>
<dbReference type="EMBL" id="GFPF01007396">
    <property type="protein sequence ID" value="MAA18542.1"/>
    <property type="molecule type" value="Transcribed_RNA"/>
</dbReference>